<feature type="binding site" evidence="5">
    <location>
        <position position="80"/>
    </location>
    <ligand>
        <name>anthranilate</name>
        <dbReference type="ChEBI" id="CHEBI:16567"/>
        <label>1</label>
    </ligand>
</feature>
<dbReference type="InterPro" id="IPR036320">
    <property type="entry name" value="Glycosyl_Trfase_fam3_N_dom_sf"/>
</dbReference>
<feature type="domain" description="Glycosyl transferase family 3" evidence="6">
    <location>
        <begin position="75"/>
        <end position="323"/>
    </location>
</feature>
<comment type="caution">
    <text evidence="8">The sequence shown here is derived from an EMBL/GenBank/DDBJ whole genome shotgun (WGS) entry which is preliminary data.</text>
</comment>
<reference evidence="9" key="1">
    <citation type="journal article" date="2019" name="Int. J. Syst. Evol. Microbiol.">
        <title>The Global Catalogue of Microorganisms (GCM) 10K type strain sequencing project: providing services to taxonomists for standard genome sequencing and annotation.</title>
        <authorList>
            <consortium name="The Broad Institute Genomics Platform"/>
            <consortium name="The Broad Institute Genome Sequencing Center for Infectious Disease"/>
            <person name="Wu L."/>
            <person name="Ma J."/>
        </authorList>
    </citation>
    <scope>NUCLEOTIDE SEQUENCE [LARGE SCALE GENOMIC DNA]</scope>
    <source>
        <strain evidence="9">CECT 7184</strain>
    </source>
</reference>
<keyword evidence="5" id="KW-0479">Metal-binding</keyword>
<dbReference type="Gene3D" id="3.40.1030.10">
    <property type="entry name" value="Nucleoside phosphorylase/phosphoribosyltransferase catalytic domain"/>
    <property type="match status" value="1"/>
</dbReference>
<dbReference type="Pfam" id="PF02885">
    <property type="entry name" value="Glycos_trans_3N"/>
    <property type="match status" value="1"/>
</dbReference>
<protein>
    <recommendedName>
        <fullName evidence="5">Anthranilate phosphoribosyltransferase</fullName>
        <ecNumber evidence="5">2.4.2.18</ecNumber>
    </recommendedName>
</protein>
<accession>A0ABW0YQ23</accession>
<feature type="binding site" evidence="5">
    <location>
        <position position="166"/>
    </location>
    <ligand>
        <name>anthranilate</name>
        <dbReference type="ChEBI" id="CHEBI:16567"/>
        <label>2</label>
    </ligand>
</feature>
<comment type="pathway">
    <text evidence="5">Amino-acid biosynthesis; L-tryptophan biosynthesis; L-tryptophan from chorismate: step 2/5.</text>
</comment>
<evidence type="ECO:0000256" key="4">
    <source>
        <dbReference type="ARBA" id="ARBA00023141"/>
    </source>
</evidence>
<dbReference type="InterPro" id="IPR035902">
    <property type="entry name" value="Nuc_phospho_transferase"/>
</dbReference>
<comment type="caution">
    <text evidence="5">Lacks conserved residue(s) required for the propagation of feature annotation.</text>
</comment>
<evidence type="ECO:0000256" key="2">
    <source>
        <dbReference type="ARBA" id="ARBA00022679"/>
    </source>
</evidence>
<dbReference type="PANTHER" id="PTHR43285:SF2">
    <property type="entry name" value="ANTHRANILATE PHOSPHORIBOSYLTRANSFERASE"/>
    <property type="match status" value="1"/>
</dbReference>
<dbReference type="Pfam" id="PF00591">
    <property type="entry name" value="Glycos_transf_3"/>
    <property type="match status" value="1"/>
</dbReference>
<proteinExistence type="inferred from homology"/>
<comment type="subunit">
    <text evidence="5">Homodimer.</text>
</comment>
<organism evidence="8 9">
    <name type="scientific">Thalassorhabdus alkalitolerans</name>
    <dbReference type="NCBI Taxonomy" id="2282697"/>
    <lineage>
        <taxon>Bacteria</taxon>
        <taxon>Bacillati</taxon>
        <taxon>Bacillota</taxon>
        <taxon>Bacilli</taxon>
        <taxon>Bacillales</taxon>
        <taxon>Bacillaceae</taxon>
        <taxon>Thalassorhabdus</taxon>
    </lineage>
</organism>
<sequence length="342" mass="36921">MIKAMLNACINGEHMTEHEAKEVMDEIMAGEATPSQIASLLTILRFRGESVEEMTGFARSMRDHVVKIPHKESFVIDTCGTGGDGTSTFNISTAAAIGLSAAGIKVAKHGNRSVSSKSGSADVLEELQVPVQSTPQSAAQTLARQGMSFLFAPLYHTAMKHAVEPRRDIGFRTIFNLLGPLTNPANAQAQVIGVFDKEYGKKMAEVLKRLGTKRAMIVTGADGLDEITITGNTYVTELNGESITHYEISPEEIGADLGTLKDIQVNTPKESSKLIYSIFSGEKTGAAKDIVLLNIAAGLYVAGQAESLKEGYERAKQCVENGTVLRKLEELKEERMKQTNAN</sequence>
<dbReference type="SUPFAM" id="SSF47648">
    <property type="entry name" value="Nucleoside phosphorylase/phosphoribosyltransferase N-terminal domain"/>
    <property type="match status" value="1"/>
</dbReference>
<keyword evidence="2 5" id="KW-0808">Transferase</keyword>
<dbReference type="EMBL" id="JBHSOZ010000010">
    <property type="protein sequence ID" value="MFC5714226.1"/>
    <property type="molecule type" value="Genomic_DNA"/>
</dbReference>
<keyword evidence="1 5" id="KW-0328">Glycosyltransferase</keyword>
<dbReference type="InterPro" id="IPR005940">
    <property type="entry name" value="Anthranilate_Pribosyl_Tfrase"/>
</dbReference>
<comment type="catalytic activity">
    <reaction evidence="5">
        <text>N-(5-phospho-beta-D-ribosyl)anthranilate + diphosphate = 5-phospho-alpha-D-ribose 1-diphosphate + anthranilate</text>
        <dbReference type="Rhea" id="RHEA:11768"/>
        <dbReference type="ChEBI" id="CHEBI:16567"/>
        <dbReference type="ChEBI" id="CHEBI:18277"/>
        <dbReference type="ChEBI" id="CHEBI:33019"/>
        <dbReference type="ChEBI" id="CHEBI:58017"/>
        <dbReference type="EC" id="2.4.2.18"/>
    </reaction>
</comment>
<evidence type="ECO:0000259" key="7">
    <source>
        <dbReference type="Pfam" id="PF02885"/>
    </source>
</evidence>
<feature type="binding site" evidence="5">
    <location>
        <position position="88"/>
    </location>
    <ligand>
        <name>5-phospho-alpha-D-ribose 1-diphosphate</name>
        <dbReference type="ChEBI" id="CHEBI:58017"/>
    </ligand>
</feature>
<evidence type="ECO:0000256" key="5">
    <source>
        <dbReference type="HAMAP-Rule" id="MF_00211"/>
    </source>
</evidence>
<evidence type="ECO:0000313" key="8">
    <source>
        <dbReference type="EMBL" id="MFC5714226.1"/>
    </source>
</evidence>
<feature type="binding site" evidence="5">
    <location>
        <position position="120"/>
    </location>
    <ligand>
        <name>5-phospho-alpha-D-ribose 1-diphosphate</name>
        <dbReference type="ChEBI" id="CHEBI:58017"/>
    </ligand>
</feature>
<dbReference type="Gene3D" id="1.20.970.10">
    <property type="entry name" value="Transferase, Pyrimidine Nucleoside Phosphorylase, Chain C"/>
    <property type="match status" value="1"/>
</dbReference>
<dbReference type="InterPro" id="IPR017459">
    <property type="entry name" value="Glycosyl_Trfase_fam3_N_dom"/>
</dbReference>
<keyword evidence="5" id="KW-0460">Magnesium</keyword>
<feature type="binding site" evidence="5">
    <location>
        <position position="226"/>
    </location>
    <ligand>
        <name>Mg(2+)</name>
        <dbReference type="ChEBI" id="CHEBI:18420"/>
        <label>2</label>
    </ligand>
</feature>
<feature type="binding site" evidence="5">
    <location>
        <position position="225"/>
    </location>
    <ligand>
        <name>Mg(2+)</name>
        <dbReference type="ChEBI" id="CHEBI:18420"/>
        <label>2</label>
    </ligand>
</feature>
<feature type="binding site" evidence="5">
    <location>
        <position position="111"/>
    </location>
    <ligand>
        <name>anthranilate</name>
        <dbReference type="ChEBI" id="CHEBI:16567"/>
        <label>1</label>
    </ligand>
</feature>
<feature type="domain" description="Glycosyl transferase family 3 N-terminal" evidence="7">
    <location>
        <begin position="5"/>
        <end position="64"/>
    </location>
</feature>
<comment type="function">
    <text evidence="5">Catalyzes the transfer of the phosphoribosyl group of 5-phosphorylribose-1-pyrophosphate (PRPP) to anthranilate to yield N-(5'-phosphoribosyl)-anthranilate (PRA).</text>
</comment>
<dbReference type="EC" id="2.4.2.18" evidence="5"/>
<comment type="similarity">
    <text evidence="5">Belongs to the anthranilate phosphoribosyltransferase family.</text>
</comment>
<dbReference type="Proteomes" id="UP001596142">
    <property type="component" value="Unassembled WGS sequence"/>
</dbReference>
<evidence type="ECO:0000313" key="9">
    <source>
        <dbReference type="Proteomes" id="UP001596142"/>
    </source>
</evidence>
<dbReference type="InterPro" id="IPR000312">
    <property type="entry name" value="Glycosyl_Trfase_fam3"/>
</dbReference>
<dbReference type="GO" id="GO:0004048">
    <property type="term" value="F:anthranilate phosphoribosyltransferase activity"/>
    <property type="evidence" value="ECO:0007669"/>
    <property type="project" value="UniProtKB-EC"/>
</dbReference>
<evidence type="ECO:0000256" key="3">
    <source>
        <dbReference type="ARBA" id="ARBA00022822"/>
    </source>
</evidence>
<feature type="binding site" evidence="5">
    <location>
        <begin position="83"/>
        <end position="84"/>
    </location>
    <ligand>
        <name>5-phospho-alpha-D-ribose 1-diphosphate</name>
        <dbReference type="ChEBI" id="CHEBI:58017"/>
    </ligand>
</feature>
<feature type="binding site" evidence="5">
    <location>
        <position position="92"/>
    </location>
    <ligand>
        <name>Mg(2+)</name>
        <dbReference type="ChEBI" id="CHEBI:18420"/>
        <label>1</label>
    </ligand>
</feature>
<evidence type="ECO:0000259" key="6">
    <source>
        <dbReference type="Pfam" id="PF00591"/>
    </source>
</evidence>
<dbReference type="NCBIfam" id="TIGR01245">
    <property type="entry name" value="trpD"/>
    <property type="match status" value="1"/>
</dbReference>
<dbReference type="RefSeq" id="WP_385942836.1">
    <property type="nucleotide sequence ID" value="NZ_JBHSOZ010000010.1"/>
</dbReference>
<feature type="binding site" evidence="5">
    <location>
        <position position="80"/>
    </location>
    <ligand>
        <name>5-phospho-alpha-D-ribose 1-diphosphate</name>
        <dbReference type="ChEBI" id="CHEBI:58017"/>
    </ligand>
</feature>
<feature type="binding site" evidence="5">
    <location>
        <begin position="90"/>
        <end position="93"/>
    </location>
    <ligand>
        <name>5-phospho-alpha-D-ribose 1-diphosphate</name>
        <dbReference type="ChEBI" id="CHEBI:58017"/>
    </ligand>
</feature>
<feature type="binding site" evidence="5">
    <location>
        <begin position="108"/>
        <end position="116"/>
    </location>
    <ligand>
        <name>5-phospho-alpha-D-ribose 1-diphosphate</name>
        <dbReference type="ChEBI" id="CHEBI:58017"/>
    </ligand>
</feature>
<dbReference type="PANTHER" id="PTHR43285">
    <property type="entry name" value="ANTHRANILATE PHOSPHORIBOSYLTRANSFERASE"/>
    <property type="match status" value="1"/>
</dbReference>
<dbReference type="SUPFAM" id="SSF52418">
    <property type="entry name" value="Nucleoside phosphorylase/phosphoribosyltransferase catalytic domain"/>
    <property type="match status" value="1"/>
</dbReference>
<feature type="binding site" evidence="5">
    <location>
        <position position="226"/>
    </location>
    <ligand>
        <name>Mg(2+)</name>
        <dbReference type="ChEBI" id="CHEBI:18420"/>
        <label>1</label>
    </ligand>
</feature>
<dbReference type="HAMAP" id="MF_00211">
    <property type="entry name" value="TrpD"/>
    <property type="match status" value="1"/>
</dbReference>
<keyword evidence="4 5" id="KW-0057">Aromatic amino acid biosynthesis</keyword>
<keyword evidence="9" id="KW-1185">Reference proteome</keyword>
<keyword evidence="3 5" id="KW-0822">Tryptophan biosynthesis</keyword>
<name>A0ABW0YQ23_9BACI</name>
<evidence type="ECO:0000256" key="1">
    <source>
        <dbReference type="ARBA" id="ARBA00022676"/>
    </source>
</evidence>
<comment type="cofactor">
    <cofactor evidence="5">
        <name>Mg(2+)</name>
        <dbReference type="ChEBI" id="CHEBI:18420"/>
    </cofactor>
    <text evidence="5">Binds 2 magnesium ions per monomer.</text>
</comment>
<keyword evidence="5" id="KW-0028">Amino-acid biosynthesis</keyword>
<gene>
    <name evidence="5 8" type="primary">trpD</name>
    <name evidence="8" type="ORF">ACFPU1_15860</name>
</gene>